<proteinExistence type="inferred from homology"/>
<evidence type="ECO:0000256" key="2">
    <source>
        <dbReference type="SAM" id="MobiDB-lite"/>
    </source>
</evidence>
<dbReference type="InterPro" id="IPR011022">
    <property type="entry name" value="Arrestin_C-like"/>
</dbReference>
<gene>
    <name evidence="4" type="ORF">DAPPUDRAFT_322440</name>
</gene>
<evidence type="ECO:0000313" key="5">
    <source>
        <dbReference type="Proteomes" id="UP000000305"/>
    </source>
</evidence>
<dbReference type="Proteomes" id="UP000000305">
    <property type="component" value="Unassembled WGS sequence"/>
</dbReference>
<evidence type="ECO:0000313" key="4">
    <source>
        <dbReference type="EMBL" id="EFX76360.1"/>
    </source>
</evidence>
<dbReference type="STRING" id="6669.E9GVZ7"/>
<dbReference type="InParanoid" id="E9GVZ7"/>
<dbReference type="HOGENOM" id="CLU_039221_2_1_1"/>
<feature type="domain" description="Arrestin C-terminal-like" evidence="3">
    <location>
        <begin position="1"/>
        <end position="148"/>
    </location>
</feature>
<dbReference type="PhylomeDB" id="E9GVZ7"/>
<evidence type="ECO:0000256" key="1">
    <source>
        <dbReference type="ARBA" id="ARBA00005298"/>
    </source>
</evidence>
<dbReference type="GO" id="GO:0015031">
    <property type="term" value="P:protein transport"/>
    <property type="evidence" value="ECO:0000318"/>
    <property type="project" value="GO_Central"/>
</dbReference>
<evidence type="ECO:0000259" key="3">
    <source>
        <dbReference type="SMART" id="SM01017"/>
    </source>
</evidence>
<dbReference type="EMBL" id="GL732569">
    <property type="protein sequence ID" value="EFX76360.1"/>
    <property type="molecule type" value="Genomic_DNA"/>
</dbReference>
<protein>
    <recommendedName>
        <fullName evidence="3">Arrestin C-terminal-like domain-containing protein</fullName>
    </recommendedName>
</protein>
<dbReference type="Pfam" id="PF02752">
    <property type="entry name" value="Arrestin_C"/>
    <property type="match status" value="1"/>
</dbReference>
<dbReference type="InterPro" id="IPR014756">
    <property type="entry name" value="Ig_E-set"/>
</dbReference>
<dbReference type="Gene3D" id="2.60.40.640">
    <property type="match status" value="2"/>
</dbReference>
<dbReference type="InterPro" id="IPR050357">
    <property type="entry name" value="Arrestin_domain-protein"/>
</dbReference>
<dbReference type="InterPro" id="IPR011021">
    <property type="entry name" value="Arrestin-like_N"/>
</dbReference>
<dbReference type="GO" id="GO:0005737">
    <property type="term" value="C:cytoplasm"/>
    <property type="evidence" value="ECO:0000318"/>
    <property type="project" value="GO_Central"/>
</dbReference>
<dbReference type="PANTHER" id="PTHR11188">
    <property type="entry name" value="ARRESTIN DOMAIN CONTAINING PROTEIN"/>
    <property type="match status" value="1"/>
</dbReference>
<sequence length="435" mass="48528">MDYIREFDIRLEKEMYYAGETVYGVVILDTSENFKLRAVRVVLRGRAHLEWKVVVSGDQQSISDDQYFIDERSTIWGKEKADGSIPVLPRGYHQFPFHFLLPESCLPCSFESKIGTVRYYIKATVDIPYASPPQGMKYFTIIGPHIDCMEEQYLKPLSRRRKRISCCLCCKKGPLSLSVQLDRSAYVSGESLRLKADIHNRSAEEVRLRLRLVQYVEYTIHRVVLGATKELQHVVLEYRGDPVQPGRRSKFDSSQSLVLPALPTTLVGVCRMINVYYALHVSLLLESEAEDLTMEFPVTIATVPFRIPNSPNQPVVYYEPACEHVEGGRYVGPEFQLGQVYDGGPNTCDADVVLYRPVYVCVSSLRSHLKTGNNFAANCAKLTQQNSKDRSTLLAATAANVIASNSPVTKAAVSATANAGSSSSGAQQSTTSQDS</sequence>
<organism evidence="4 5">
    <name type="scientific">Daphnia pulex</name>
    <name type="common">Water flea</name>
    <dbReference type="NCBI Taxonomy" id="6669"/>
    <lineage>
        <taxon>Eukaryota</taxon>
        <taxon>Metazoa</taxon>
        <taxon>Ecdysozoa</taxon>
        <taxon>Arthropoda</taxon>
        <taxon>Crustacea</taxon>
        <taxon>Branchiopoda</taxon>
        <taxon>Diplostraca</taxon>
        <taxon>Cladocera</taxon>
        <taxon>Anomopoda</taxon>
        <taxon>Daphniidae</taxon>
        <taxon>Daphnia</taxon>
    </lineage>
</organism>
<feature type="domain" description="Arrestin C-terminal-like" evidence="3">
    <location>
        <begin position="171"/>
        <end position="305"/>
    </location>
</feature>
<dbReference type="PANTHER" id="PTHR11188:SF144">
    <property type="entry name" value="ARRESTIN C-TERMINAL-LIKE DOMAIN-CONTAINING PROTEIN"/>
    <property type="match status" value="1"/>
</dbReference>
<comment type="similarity">
    <text evidence="1">Belongs to the arrestin family.</text>
</comment>
<dbReference type="SMART" id="SM01017">
    <property type="entry name" value="Arrestin_C"/>
    <property type="match status" value="2"/>
</dbReference>
<name>E9GVZ7_DAPPU</name>
<dbReference type="KEGG" id="dpx:DAPPUDRAFT_322440"/>
<dbReference type="OrthoDB" id="7785529at2759"/>
<accession>E9GVZ7</accession>
<dbReference type="SUPFAM" id="SSF81296">
    <property type="entry name" value="E set domains"/>
    <property type="match status" value="2"/>
</dbReference>
<dbReference type="Pfam" id="PF00339">
    <property type="entry name" value="Arrestin_N"/>
    <property type="match status" value="1"/>
</dbReference>
<dbReference type="InterPro" id="IPR014752">
    <property type="entry name" value="Arrestin-like_C"/>
</dbReference>
<reference evidence="4 5" key="1">
    <citation type="journal article" date="2011" name="Science">
        <title>The ecoresponsive genome of Daphnia pulex.</title>
        <authorList>
            <person name="Colbourne J.K."/>
            <person name="Pfrender M.E."/>
            <person name="Gilbert D."/>
            <person name="Thomas W.K."/>
            <person name="Tucker A."/>
            <person name="Oakley T.H."/>
            <person name="Tokishita S."/>
            <person name="Aerts A."/>
            <person name="Arnold G.J."/>
            <person name="Basu M.K."/>
            <person name="Bauer D.J."/>
            <person name="Caceres C.E."/>
            <person name="Carmel L."/>
            <person name="Casola C."/>
            <person name="Choi J.H."/>
            <person name="Detter J.C."/>
            <person name="Dong Q."/>
            <person name="Dusheyko S."/>
            <person name="Eads B.D."/>
            <person name="Frohlich T."/>
            <person name="Geiler-Samerotte K.A."/>
            <person name="Gerlach D."/>
            <person name="Hatcher P."/>
            <person name="Jogdeo S."/>
            <person name="Krijgsveld J."/>
            <person name="Kriventseva E.V."/>
            <person name="Kultz D."/>
            <person name="Laforsch C."/>
            <person name="Lindquist E."/>
            <person name="Lopez J."/>
            <person name="Manak J.R."/>
            <person name="Muller J."/>
            <person name="Pangilinan J."/>
            <person name="Patwardhan R.P."/>
            <person name="Pitluck S."/>
            <person name="Pritham E.J."/>
            <person name="Rechtsteiner A."/>
            <person name="Rho M."/>
            <person name="Rogozin I.B."/>
            <person name="Sakarya O."/>
            <person name="Salamov A."/>
            <person name="Schaack S."/>
            <person name="Shapiro H."/>
            <person name="Shiga Y."/>
            <person name="Skalitzky C."/>
            <person name="Smith Z."/>
            <person name="Souvorov A."/>
            <person name="Sung W."/>
            <person name="Tang Z."/>
            <person name="Tsuchiya D."/>
            <person name="Tu H."/>
            <person name="Vos H."/>
            <person name="Wang M."/>
            <person name="Wolf Y.I."/>
            <person name="Yamagata H."/>
            <person name="Yamada T."/>
            <person name="Ye Y."/>
            <person name="Shaw J.R."/>
            <person name="Andrews J."/>
            <person name="Crease T.J."/>
            <person name="Tang H."/>
            <person name="Lucas S.M."/>
            <person name="Robertson H.M."/>
            <person name="Bork P."/>
            <person name="Koonin E.V."/>
            <person name="Zdobnov E.M."/>
            <person name="Grigoriev I.V."/>
            <person name="Lynch M."/>
            <person name="Boore J.L."/>
        </authorList>
    </citation>
    <scope>NUCLEOTIDE SEQUENCE [LARGE SCALE GENOMIC DNA]</scope>
</reference>
<feature type="region of interest" description="Disordered" evidence="2">
    <location>
        <begin position="413"/>
        <end position="435"/>
    </location>
</feature>
<dbReference type="eggNOG" id="KOG3780">
    <property type="taxonomic scope" value="Eukaryota"/>
</dbReference>
<dbReference type="OMA" id="AMRDESM"/>
<dbReference type="AlphaFoldDB" id="E9GVZ7"/>
<keyword evidence="5" id="KW-1185">Reference proteome</keyword>